<protein>
    <submittedName>
        <fullName evidence="2">Acyl-CoA synthetase (NDP forming)</fullName>
    </submittedName>
</protein>
<dbReference type="Gene3D" id="3.30.1490.20">
    <property type="entry name" value="ATP-grasp fold, A domain"/>
    <property type="match status" value="1"/>
</dbReference>
<dbReference type="SUPFAM" id="SSF56059">
    <property type="entry name" value="Glutathione synthetase ATP-binding domain-like"/>
    <property type="match status" value="1"/>
</dbReference>
<dbReference type="Proteomes" id="UP000754495">
    <property type="component" value="Unassembled WGS sequence"/>
</dbReference>
<keyword evidence="3" id="KW-1185">Reference proteome</keyword>
<organism evidence="2 3">
    <name type="scientific">Amycolatopsis viridis</name>
    <dbReference type="NCBI Taxonomy" id="185678"/>
    <lineage>
        <taxon>Bacteria</taxon>
        <taxon>Bacillati</taxon>
        <taxon>Actinomycetota</taxon>
        <taxon>Actinomycetes</taxon>
        <taxon>Pseudonocardiales</taxon>
        <taxon>Pseudonocardiaceae</taxon>
        <taxon>Amycolatopsis</taxon>
    </lineage>
</organism>
<dbReference type="Gene3D" id="3.40.50.720">
    <property type="entry name" value="NAD(P)-binding Rossmann-like Domain"/>
    <property type="match status" value="1"/>
</dbReference>
<sequence length="690" mass="70029">MTAADTFTGRVEPVADDLSPLWAPRSVAVVGASDNPAKWGYWLASGALSGGGRRAVHLVNHRGGSVCGVPVARSLRELGGPVDLTAVVVPAAVVEETVTDALDLGSRALLVISDGVQRLPGGSALLRDLARRAREAGARLLGPSSLGIVDSAQELRLAWGHFTPGPVGIVTQSGQVGSELAHLLHRHGSGVSRFASVGAQADITFEELLAGLAAHPATTAVIGYLEGVRDAAGFLSAARALRAAGKPLVVLAVGDSAAGSAAARSHTGALTGSMDVLDAACRAVGAVRARTPAEAAALAHALAAGVRPRSDRIVVVSDSGGQGALAADVAAAAGLRVTPLGSGTRARLAEALPDGPAPGNPVDLAGAGEQDLSSYAAAAEAVASDAGAVVLTGYFGRFGVDSPGLGEAECAVAHRLTRLARTVPVVVHSMAEDGPAVNVLVRGGIPVFSDVETTLRAVAGCLRWERAVARDVPAPAPVGEGDRCSYPAAREMLREAGIPVPEAGTARSAEEAVTLAGSWPGATVLKADLDHKTEAGGVVLGLRTAGEVAAAHRDLTARLGLDSVVVERMDERAGVVEVLVGMRHDPVFGRVVVVSSGGVEAELWRDTVLELAPVDEAGATAMLTRLRSHPRLLGWRGAPGVDIPALTRAIAAVSRMPVATCEINPLRAGADGVLAVDALVFRGHSEEETA</sequence>
<dbReference type="Gene3D" id="3.40.50.261">
    <property type="entry name" value="Succinyl-CoA synthetase domains"/>
    <property type="match status" value="2"/>
</dbReference>
<dbReference type="RefSeq" id="WP_167115344.1">
    <property type="nucleotide sequence ID" value="NZ_JAANOU010000001.1"/>
</dbReference>
<dbReference type="InterPro" id="IPR032875">
    <property type="entry name" value="Succ_CoA_lig_flav_dom"/>
</dbReference>
<dbReference type="Pfam" id="PF13549">
    <property type="entry name" value="ATP-grasp_5"/>
    <property type="match status" value="1"/>
</dbReference>
<dbReference type="Pfam" id="PF13380">
    <property type="entry name" value="CoA_binding_2"/>
    <property type="match status" value="1"/>
</dbReference>
<dbReference type="SMART" id="SM00881">
    <property type="entry name" value="CoA_binding"/>
    <property type="match status" value="1"/>
</dbReference>
<evidence type="ECO:0000259" key="1">
    <source>
        <dbReference type="PROSITE" id="PS50206"/>
    </source>
</evidence>
<dbReference type="Gene3D" id="3.30.470.20">
    <property type="entry name" value="ATP-grasp fold, B domain"/>
    <property type="match status" value="1"/>
</dbReference>
<dbReference type="PANTHER" id="PTHR42793:SF4">
    <property type="entry name" value="BLL6376 PROTEIN"/>
    <property type="match status" value="1"/>
</dbReference>
<reference evidence="2 3" key="1">
    <citation type="submission" date="2020-03" db="EMBL/GenBank/DDBJ databases">
        <title>Sequencing the genomes of 1000 actinobacteria strains.</title>
        <authorList>
            <person name="Klenk H.-P."/>
        </authorList>
    </citation>
    <scope>NUCLEOTIDE SEQUENCE [LARGE SCALE GENOMIC DNA]</scope>
    <source>
        <strain evidence="2 3">DSM 45668</strain>
    </source>
</reference>
<dbReference type="PROSITE" id="PS50206">
    <property type="entry name" value="RHODANESE_3"/>
    <property type="match status" value="1"/>
</dbReference>
<dbReference type="InterPro" id="IPR036291">
    <property type="entry name" value="NAD(P)-bd_dom_sf"/>
</dbReference>
<dbReference type="InterPro" id="IPR003781">
    <property type="entry name" value="CoA-bd"/>
</dbReference>
<name>A0ABX0SZF6_9PSEU</name>
<evidence type="ECO:0000313" key="3">
    <source>
        <dbReference type="Proteomes" id="UP000754495"/>
    </source>
</evidence>
<comment type="caution">
    <text evidence="2">The sequence shown here is derived from an EMBL/GenBank/DDBJ whole genome shotgun (WGS) entry which is preliminary data.</text>
</comment>
<feature type="domain" description="Rhodanese" evidence="1">
    <location>
        <begin position="279"/>
        <end position="356"/>
    </location>
</feature>
<proteinExistence type="predicted"/>
<dbReference type="InterPro" id="IPR013815">
    <property type="entry name" value="ATP_grasp_subdomain_1"/>
</dbReference>
<dbReference type="Pfam" id="PF13607">
    <property type="entry name" value="Succ_CoA_lig"/>
    <property type="match status" value="1"/>
</dbReference>
<accession>A0ABX0SZF6</accession>
<dbReference type="InterPro" id="IPR001763">
    <property type="entry name" value="Rhodanese-like_dom"/>
</dbReference>
<dbReference type="PANTHER" id="PTHR42793">
    <property type="entry name" value="COA BINDING DOMAIN CONTAINING PROTEIN"/>
    <property type="match status" value="1"/>
</dbReference>
<dbReference type="SUPFAM" id="SSF52210">
    <property type="entry name" value="Succinyl-CoA synthetase domains"/>
    <property type="match status" value="2"/>
</dbReference>
<dbReference type="SUPFAM" id="SSF51735">
    <property type="entry name" value="NAD(P)-binding Rossmann-fold domains"/>
    <property type="match status" value="1"/>
</dbReference>
<evidence type="ECO:0000313" key="2">
    <source>
        <dbReference type="EMBL" id="NIH80705.1"/>
    </source>
</evidence>
<dbReference type="EMBL" id="JAANOU010000001">
    <property type="protein sequence ID" value="NIH80705.1"/>
    <property type="molecule type" value="Genomic_DNA"/>
</dbReference>
<gene>
    <name evidence="2" type="ORF">FHX46_003235</name>
</gene>
<dbReference type="InterPro" id="IPR016102">
    <property type="entry name" value="Succinyl-CoA_synth-like"/>
</dbReference>